<geneLocation type="plasmid" evidence="1 2">
    <name>p_unnamed3</name>
</geneLocation>
<name>A0ACD4CUY4_9HYPH</name>
<dbReference type="EMBL" id="CP104970">
    <property type="protein sequence ID" value="UXN57396.1"/>
    <property type="molecule type" value="Genomic_DNA"/>
</dbReference>
<evidence type="ECO:0000313" key="1">
    <source>
        <dbReference type="EMBL" id="UXN57396.1"/>
    </source>
</evidence>
<evidence type="ECO:0000313" key="2">
    <source>
        <dbReference type="Proteomes" id="UP001061991"/>
    </source>
</evidence>
<organism evidence="1 2">
    <name type="scientific">Phyllobacterium zundukense</name>
    <dbReference type="NCBI Taxonomy" id="1867719"/>
    <lineage>
        <taxon>Bacteria</taxon>
        <taxon>Pseudomonadati</taxon>
        <taxon>Pseudomonadota</taxon>
        <taxon>Alphaproteobacteria</taxon>
        <taxon>Hyphomicrobiales</taxon>
        <taxon>Phyllobacteriaceae</taxon>
        <taxon>Phyllobacterium</taxon>
    </lineage>
</organism>
<protein>
    <submittedName>
        <fullName evidence="1">Transporter substrate-binding domain-containing protein</fullName>
    </submittedName>
</protein>
<keyword evidence="2" id="KW-1185">Reference proteome</keyword>
<gene>
    <name evidence="1" type="ORF">N8E88_03290</name>
</gene>
<keyword evidence="1" id="KW-0614">Plasmid</keyword>
<proteinExistence type="predicted"/>
<dbReference type="Proteomes" id="UP001061991">
    <property type="component" value="Plasmid p_unnamed3"/>
</dbReference>
<accession>A0ACD4CUY4</accession>
<sequence length="259" mass="27752">MRFMSSLAMAAITTTLLVGAASAEQVHVGFAAEPYPPFSSPDASGNWSGWEVEFMNAMCDAAKLDCVITPIAWDGIIPALTGGKIDMIVGSMTITKERKKSIDFSDKYYSAPPGIVGAKDLKFDATPGTLAGKVIGVQVGSIHYAYAHKHYEPAGATIRDYPTQDEANNDLLAGRIDATEMDRIAISTFLKTEQGAACCELKGMVEFDPEVLGEGVGVGLRKGDKELKSKVNAAIAEIRKNGTYDALSKKYFDFDIYGG</sequence>
<reference evidence="1" key="1">
    <citation type="submission" date="2022-09" db="EMBL/GenBank/DDBJ databases">
        <title>Interaction between co-microsymbionts with complementary sets of symbiotic genes in legume-rhizobium systems.</title>
        <authorList>
            <person name="Safronova V."/>
            <person name="Sazanova A."/>
            <person name="Afonin A."/>
            <person name="Chirak E."/>
        </authorList>
    </citation>
    <scope>NUCLEOTIDE SEQUENCE</scope>
    <source>
        <strain evidence="1">A18/3m</strain>
    </source>
</reference>